<organism evidence="4">
    <name type="scientific">Perkinsus marinus (strain ATCC 50983 / TXsc)</name>
    <dbReference type="NCBI Taxonomy" id="423536"/>
    <lineage>
        <taxon>Eukaryota</taxon>
        <taxon>Sar</taxon>
        <taxon>Alveolata</taxon>
        <taxon>Perkinsozoa</taxon>
        <taxon>Perkinsea</taxon>
        <taxon>Perkinsida</taxon>
        <taxon>Perkinsidae</taxon>
        <taxon>Perkinsus</taxon>
    </lineage>
</organism>
<name>C5K7S2_PERM5</name>
<dbReference type="OrthoDB" id="439288at2759"/>
<dbReference type="AlphaFoldDB" id="C5K7S2"/>
<dbReference type="GeneID" id="9057446"/>
<gene>
    <name evidence="3" type="ORF">Pmar_PMAR012590</name>
</gene>
<keyword evidence="4" id="KW-1185">Reference proteome</keyword>
<evidence type="ECO:0000313" key="3">
    <source>
        <dbReference type="EMBL" id="EER19607.1"/>
    </source>
</evidence>
<evidence type="ECO:0000313" key="4">
    <source>
        <dbReference type="Proteomes" id="UP000007800"/>
    </source>
</evidence>
<reference evidence="3 4" key="1">
    <citation type="submission" date="2008-07" db="EMBL/GenBank/DDBJ databases">
        <authorList>
            <person name="El-Sayed N."/>
            <person name="Caler E."/>
            <person name="Inman J."/>
            <person name="Amedeo P."/>
            <person name="Hass B."/>
            <person name="Wortman J."/>
        </authorList>
    </citation>
    <scope>NUCLEOTIDE SEQUENCE [LARGE SCALE GENOMIC DNA]</scope>
    <source>
        <strain evidence="4">ATCC 50983 / TXsc</strain>
    </source>
</reference>
<proteinExistence type="predicted"/>
<dbReference type="RefSeq" id="XP_002787811.1">
    <property type="nucleotide sequence ID" value="XM_002787765.1"/>
</dbReference>
<feature type="region of interest" description="Disordered" evidence="2">
    <location>
        <begin position="1"/>
        <end position="44"/>
    </location>
</feature>
<evidence type="ECO:0000256" key="1">
    <source>
        <dbReference type="SAM" id="Coils"/>
    </source>
</evidence>
<accession>C5K7S2</accession>
<dbReference type="Proteomes" id="UP000007800">
    <property type="component" value="Unassembled WGS sequence"/>
</dbReference>
<dbReference type="EMBL" id="GG671079">
    <property type="protein sequence ID" value="EER19607.1"/>
    <property type="molecule type" value="Genomic_DNA"/>
</dbReference>
<dbReference type="OMA" id="CNRVAED"/>
<keyword evidence="1" id="KW-0175">Coiled coil</keyword>
<protein>
    <submittedName>
        <fullName evidence="3">Uncharacterized protein</fullName>
    </submittedName>
</protein>
<feature type="region of interest" description="Disordered" evidence="2">
    <location>
        <begin position="395"/>
        <end position="506"/>
    </location>
</feature>
<feature type="compositionally biased region" description="Basic and acidic residues" evidence="2">
    <location>
        <begin position="407"/>
        <end position="423"/>
    </location>
</feature>
<dbReference type="InParanoid" id="C5K7S2"/>
<feature type="compositionally biased region" description="Basic and acidic residues" evidence="2">
    <location>
        <begin position="31"/>
        <end position="44"/>
    </location>
</feature>
<evidence type="ECO:0000256" key="2">
    <source>
        <dbReference type="SAM" id="MobiDB-lite"/>
    </source>
</evidence>
<sequence length="506" mass="54936">MSTTTASSEPRQRAPPETSPEVDVSPVKAAPVKDEEEKEEEKMPPHVVPCRVTCRAPKVEIDLHASVFRRQGPLTNSASSCSYVPDGTVFFNSHSACDGAVTLDESDGGSILLDCNRVAEDRLIVMCGSCYNNENILDLPGLEFLIKSEEDGGRVLYRATSDDIFERKFGAKLAAQVKRNRQSGLLTQLPTTSVSSTFVRLTDGGGSVHYPSVIVGVFIFDQGAWHFVRVGQTCQGTNMISMKADIASVPPKITKDKIESSGLSYSIFDANARSLGTIGRAQESDAALGVKGDSNGTLGNTVPQDEYDALVTKFQALAAAHNKLQTEYSALEIEITHRDSKIEQLTKKYRAMESRYETVLHQSQLASSDFTILLNQNLELKQALEEKIEKTGFEEEGVVTSLPLGPHRLEETEPVDQHSREHPQSGARSIPKSFRGLTKMLKGSKKKSSPSGSTVVEVSIGESPDSHTHPSDSSSLAEEHNTTTARKHHRHSDAEAGSALSGKGEP</sequence>
<feature type="coiled-coil region" evidence="1">
    <location>
        <begin position="314"/>
        <end position="362"/>
    </location>
</feature>